<evidence type="ECO:0000313" key="1">
    <source>
        <dbReference type="EMBL" id="WAR02043.1"/>
    </source>
</evidence>
<evidence type="ECO:0000313" key="2">
    <source>
        <dbReference type="Proteomes" id="UP001164746"/>
    </source>
</evidence>
<organism evidence="1 2">
    <name type="scientific">Mya arenaria</name>
    <name type="common">Soft-shell clam</name>
    <dbReference type="NCBI Taxonomy" id="6604"/>
    <lineage>
        <taxon>Eukaryota</taxon>
        <taxon>Metazoa</taxon>
        <taxon>Spiralia</taxon>
        <taxon>Lophotrochozoa</taxon>
        <taxon>Mollusca</taxon>
        <taxon>Bivalvia</taxon>
        <taxon>Autobranchia</taxon>
        <taxon>Heteroconchia</taxon>
        <taxon>Euheterodonta</taxon>
        <taxon>Imparidentia</taxon>
        <taxon>Neoheterodontei</taxon>
        <taxon>Myida</taxon>
        <taxon>Myoidea</taxon>
        <taxon>Myidae</taxon>
        <taxon>Mya</taxon>
    </lineage>
</organism>
<sequence length="122" mass="13959">MGLETTSPGTTRNIDYVDVTIGQHTDVNCLNGFKLWNPSSLPSLEAGNEIDAACRRSLNDLWSRFRFLLRSLGFKRLNERSPLQWERPVSGFREEFDSLCIVFRGLFRPVNDFPVLEPGCHL</sequence>
<gene>
    <name evidence="1" type="ORF">MAR_008601</name>
</gene>
<keyword evidence="2" id="KW-1185">Reference proteome</keyword>
<accession>A0ABY7DWE3</accession>
<protein>
    <submittedName>
        <fullName evidence="1">Uncharacterized protein</fullName>
    </submittedName>
</protein>
<reference evidence="1" key="1">
    <citation type="submission" date="2022-11" db="EMBL/GenBank/DDBJ databases">
        <title>Centuries of genome instability and evolution in soft-shell clam transmissible cancer (bioRxiv).</title>
        <authorList>
            <person name="Hart S.F.M."/>
            <person name="Yonemitsu M.A."/>
            <person name="Giersch R.M."/>
            <person name="Beal B.F."/>
            <person name="Arriagada G."/>
            <person name="Davis B.W."/>
            <person name="Ostrander E.A."/>
            <person name="Goff S.P."/>
            <person name="Metzger M.J."/>
        </authorList>
    </citation>
    <scope>NUCLEOTIDE SEQUENCE</scope>
    <source>
        <strain evidence="1">MELC-2E11</strain>
        <tissue evidence="1">Siphon/mantle</tissue>
    </source>
</reference>
<dbReference type="EMBL" id="CP111015">
    <property type="protein sequence ID" value="WAR02043.1"/>
    <property type="molecule type" value="Genomic_DNA"/>
</dbReference>
<proteinExistence type="predicted"/>
<name>A0ABY7DWE3_MYAAR</name>
<dbReference type="Proteomes" id="UP001164746">
    <property type="component" value="Chromosome 4"/>
</dbReference>